<dbReference type="RefSeq" id="WP_073854671.1">
    <property type="nucleotide sequence ID" value="NZ_BAAATC010000019.1"/>
</dbReference>
<dbReference type="Proteomes" id="UP000220340">
    <property type="component" value="Unassembled WGS sequence"/>
</dbReference>
<reference evidence="2 4" key="2">
    <citation type="submission" date="2017-10" db="EMBL/GenBank/DDBJ databases">
        <title>The new phylogeny of genus Mycobacterium.</title>
        <authorList>
            <person name="Tortoli E."/>
            <person name="Trovato A."/>
            <person name="Cirillo D.M."/>
        </authorList>
    </citation>
    <scope>NUCLEOTIDE SEQUENCE [LARGE SCALE GENOMIC DNA]</scope>
    <source>
        <strain evidence="2 4">IP141170001</strain>
    </source>
</reference>
<reference evidence="1 3" key="1">
    <citation type="submission" date="2016-09" db="EMBL/GenBank/DDBJ databases">
        <title>genome sequences of unsequenced Mycobacteria.</title>
        <authorList>
            <person name="Greninger A.L."/>
            <person name="Jerome K.R."/>
            <person name="Mcnair B."/>
            <person name="Wallis C."/>
            <person name="Fang F."/>
        </authorList>
    </citation>
    <scope>NUCLEOTIDE SEQUENCE [LARGE SCALE GENOMIC DNA]</scope>
    <source>
        <strain evidence="1 3">BM1</strain>
    </source>
</reference>
<gene>
    <name evidence="1" type="ORF">BV510_22210</name>
    <name evidence="2" type="ORF">CRI78_03870</name>
</gene>
<dbReference type="EMBL" id="PDCR01000004">
    <property type="protein sequence ID" value="PEG55770.1"/>
    <property type="molecule type" value="Genomic_DNA"/>
</dbReference>
<accession>A0A1Q4HJ31</accession>
<dbReference type="STRING" id="1801.BRW64_04300"/>
<dbReference type="AlphaFoldDB" id="A0A1Q4HJ31"/>
<comment type="caution">
    <text evidence="2">The sequence shown here is derived from an EMBL/GenBank/DDBJ whole genome shotgun (WGS) entry which is preliminary data.</text>
</comment>
<sequence length="451" mass="47108">MTIDDLPRTYDVTGIIHGPVSGVDITAVPGFGTETAILEAGIPVPVAPPLEPYVSLGDPDPHTGMVRGSVRIVGEQGRAVRFEPELATTARGGLVAVDPGTGRFTYTPSVPARQIARTSTDFRDKVDTFTVEVVDAHDTRSQAHVVVHILAADVLLSGAALVGRPSPNGVLTGRIDAAAWDGARLTFSLANPANPADSTTESAVSENGGLVQLDPDTGEFLFVPPVGDGTAAPDIDRFVVTAIDPRGATADITVVAKARLTIEAQTRHTAPGVARGRLVLDDDTPLTFSLGAAPSKGIARVDQFGGYLYTRAPGARGSAEDRFSILGTDGYGRSITVATIAVCPPLDGAWSDDSAHRTVGASGRGQGLSTGDWTTTVAGLSPDATYSVHQPEPHGFVMMARTAPGKWAVHYESMTPKADGRHPGERFTVRYQDGQVAPDGTPAVTEVTYVF</sequence>
<dbReference type="EMBL" id="MIJD01000287">
    <property type="protein sequence ID" value="OPE49516.1"/>
    <property type="molecule type" value="Genomic_DNA"/>
</dbReference>
<protein>
    <submittedName>
        <fullName evidence="2">Uncharacterized protein</fullName>
    </submittedName>
</protein>
<keyword evidence="4" id="KW-1185">Reference proteome</keyword>
<name>A0A1Q4HJ31_9MYCO</name>
<proteinExistence type="predicted"/>
<evidence type="ECO:0000313" key="3">
    <source>
        <dbReference type="Proteomes" id="UP000191039"/>
    </source>
</evidence>
<dbReference type="OrthoDB" id="4647653at2"/>
<evidence type="ECO:0000313" key="4">
    <source>
        <dbReference type="Proteomes" id="UP000220340"/>
    </source>
</evidence>
<dbReference type="Proteomes" id="UP000191039">
    <property type="component" value="Unassembled WGS sequence"/>
</dbReference>
<organism evidence="2 4">
    <name type="scientific">Mycolicibacterium diernhoferi</name>
    <dbReference type="NCBI Taxonomy" id="1801"/>
    <lineage>
        <taxon>Bacteria</taxon>
        <taxon>Bacillati</taxon>
        <taxon>Actinomycetota</taxon>
        <taxon>Actinomycetes</taxon>
        <taxon>Mycobacteriales</taxon>
        <taxon>Mycobacteriaceae</taxon>
        <taxon>Mycolicibacterium</taxon>
    </lineage>
</organism>
<evidence type="ECO:0000313" key="2">
    <source>
        <dbReference type="EMBL" id="PEG55770.1"/>
    </source>
</evidence>
<evidence type="ECO:0000313" key="1">
    <source>
        <dbReference type="EMBL" id="OPE49516.1"/>
    </source>
</evidence>